<dbReference type="FunCoup" id="A0A161TQF9">
    <property type="interactions" value="205"/>
</dbReference>
<dbReference type="Pfam" id="PF12597">
    <property type="entry name" value="Cox20"/>
    <property type="match status" value="1"/>
</dbReference>
<evidence type="ECO:0000256" key="1">
    <source>
        <dbReference type="ARBA" id="ARBA00004273"/>
    </source>
</evidence>
<keyword evidence="6" id="KW-1133">Transmembrane helix</keyword>
<comment type="subcellular location">
    <subcellularLocation>
        <location evidence="1 9">Mitochondrion inner membrane</location>
    </subcellularLocation>
</comment>
<keyword evidence="4" id="KW-0812">Transmembrane</keyword>
<dbReference type="OMA" id="NWAVGMF"/>
<evidence type="ECO:0000256" key="2">
    <source>
        <dbReference type="ARBA" id="ARBA00009575"/>
    </source>
</evidence>
<evidence type="ECO:0000256" key="8">
    <source>
        <dbReference type="ARBA" id="ARBA00023136"/>
    </source>
</evidence>
<name>A0A161TQF9_XYLHT</name>
<dbReference type="PANTHER" id="PTHR31586">
    <property type="entry name" value="CYTOCHROME C OXIDASE PROTEIN 20"/>
    <property type="match status" value="1"/>
</dbReference>
<dbReference type="InParanoid" id="A0A161TQF9"/>
<proteinExistence type="inferred from homology"/>
<comment type="similarity">
    <text evidence="2 9">Belongs to the COX20 family.</text>
</comment>
<feature type="region of interest" description="Disordered" evidence="10">
    <location>
        <begin position="1"/>
        <end position="60"/>
    </location>
</feature>
<evidence type="ECO:0000256" key="3">
    <source>
        <dbReference type="ARBA" id="ARBA00017689"/>
    </source>
</evidence>
<evidence type="ECO:0000313" key="12">
    <source>
        <dbReference type="Proteomes" id="UP000076632"/>
    </source>
</evidence>
<dbReference type="PIRSF" id="PIRSF007871">
    <property type="entry name" value="Cox20"/>
    <property type="match status" value="1"/>
</dbReference>
<comment type="function">
    <text evidence="9">Involved in the assembly of the cytochrome c oxidase complex.</text>
</comment>
<feature type="region of interest" description="Disordered" evidence="10">
    <location>
        <begin position="159"/>
        <end position="194"/>
    </location>
</feature>
<keyword evidence="8 9" id="KW-0472">Membrane</keyword>
<accession>A0A161TQF9</accession>
<dbReference type="GeneID" id="28896072"/>
<evidence type="ECO:0000256" key="4">
    <source>
        <dbReference type="ARBA" id="ARBA00022692"/>
    </source>
</evidence>
<keyword evidence="5 9" id="KW-0999">Mitochondrion inner membrane</keyword>
<dbReference type="GO" id="GO:0033617">
    <property type="term" value="P:mitochondrial respiratory chain complex IV assembly"/>
    <property type="evidence" value="ECO:0007669"/>
    <property type="project" value="InterPro"/>
</dbReference>
<evidence type="ECO:0000256" key="9">
    <source>
        <dbReference type="PIRNR" id="PIRNR007871"/>
    </source>
</evidence>
<evidence type="ECO:0000313" key="11">
    <source>
        <dbReference type="EMBL" id="KZF24566.1"/>
    </source>
</evidence>
<dbReference type="EMBL" id="KV407456">
    <property type="protein sequence ID" value="KZF24566.1"/>
    <property type="molecule type" value="Genomic_DNA"/>
</dbReference>
<feature type="compositionally biased region" description="Basic and acidic residues" evidence="10">
    <location>
        <begin position="159"/>
        <end position="183"/>
    </location>
</feature>
<evidence type="ECO:0000256" key="7">
    <source>
        <dbReference type="ARBA" id="ARBA00023128"/>
    </source>
</evidence>
<dbReference type="PANTHER" id="PTHR31586:SF1">
    <property type="entry name" value="CYTOCHROME C OXIDASE ASSEMBLY PROTEIN COX20, MITOCHONDRIAL"/>
    <property type="match status" value="1"/>
</dbReference>
<evidence type="ECO:0000256" key="6">
    <source>
        <dbReference type="ARBA" id="ARBA00022989"/>
    </source>
</evidence>
<keyword evidence="12" id="KW-1185">Reference proteome</keyword>
<dbReference type="OrthoDB" id="14603at2759"/>
<evidence type="ECO:0000256" key="10">
    <source>
        <dbReference type="SAM" id="MobiDB-lite"/>
    </source>
</evidence>
<protein>
    <recommendedName>
        <fullName evidence="3 9">Cytochrome c oxidase assembly protein COX20, mitochondrial</fullName>
    </recommendedName>
</protein>
<dbReference type="Proteomes" id="UP000076632">
    <property type="component" value="Unassembled WGS sequence"/>
</dbReference>
<organism evidence="11 12">
    <name type="scientific">Xylona heveae (strain CBS 132557 / TC161)</name>
    <dbReference type="NCBI Taxonomy" id="1328760"/>
    <lineage>
        <taxon>Eukaryota</taxon>
        <taxon>Fungi</taxon>
        <taxon>Dikarya</taxon>
        <taxon>Ascomycota</taxon>
        <taxon>Pezizomycotina</taxon>
        <taxon>Xylonomycetes</taxon>
        <taxon>Xylonales</taxon>
        <taxon>Xylonaceae</taxon>
        <taxon>Xylona</taxon>
    </lineage>
</organism>
<sequence>MAADSREDTAASQPPSGHPADQAAASTHDQKVYETFNLPPESANILPGGSVNTAGGTSPEAGFMEAAKTIQISDFQNVHKQPCVRDSLLTGIASGFGLGGVRAVLGAPLPKASNWAVGTFCVMSFAAYEYCQIKRHMELEGMKRAVEIIDKKKVDREQKMEEARLARRKAKEEADQQAEEHAKSKGGWGSWKGW</sequence>
<reference evidence="11 12" key="1">
    <citation type="journal article" date="2016" name="Fungal Biol.">
        <title>The genome of Xylona heveae provides a window into fungal endophytism.</title>
        <authorList>
            <person name="Gazis R."/>
            <person name="Kuo A."/>
            <person name="Riley R."/>
            <person name="LaButti K."/>
            <person name="Lipzen A."/>
            <person name="Lin J."/>
            <person name="Amirebrahimi M."/>
            <person name="Hesse C.N."/>
            <person name="Spatafora J.W."/>
            <person name="Henrissat B."/>
            <person name="Hainaut M."/>
            <person name="Grigoriev I.V."/>
            <person name="Hibbett D.S."/>
        </authorList>
    </citation>
    <scope>NUCLEOTIDE SEQUENCE [LARGE SCALE GENOMIC DNA]</scope>
    <source>
        <strain evidence="11 12">TC161</strain>
    </source>
</reference>
<dbReference type="RefSeq" id="XP_018190121.1">
    <property type="nucleotide sequence ID" value="XM_018330935.1"/>
</dbReference>
<keyword evidence="7 9" id="KW-0496">Mitochondrion</keyword>
<gene>
    <name evidence="11" type="ORF">L228DRAFT_237483</name>
</gene>
<dbReference type="AlphaFoldDB" id="A0A161TQF9"/>
<evidence type="ECO:0000256" key="5">
    <source>
        <dbReference type="ARBA" id="ARBA00022792"/>
    </source>
</evidence>
<dbReference type="InterPro" id="IPR022533">
    <property type="entry name" value="Cox20"/>
</dbReference>
<dbReference type="GO" id="GO:0005743">
    <property type="term" value="C:mitochondrial inner membrane"/>
    <property type="evidence" value="ECO:0007669"/>
    <property type="project" value="UniProtKB-SubCell"/>
</dbReference>